<dbReference type="PROSITE" id="PS51257">
    <property type="entry name" value="PROKAR_LIPOPROTEIN"/>
    <property type="match status" value="1"/>
</dbReference>
<dbReference type="AlphaFoldDB" id="A0A2N5UA62"/>
<evidence type="ECO:0000256" key="1">
    <source>
        <dbReference type="SAM" id="MobiDB-lite"/>
    </source>
</evidence>
<feature type="region of interest" description="Disordered" evidence="1">
    <location>
        <begin position="191"/>
        <end position="235"/>
    </location>
</feature>
<proteinExistence type="predicted"/>
<evidence type="ECO:0000313" key="3">
    <source>
        <dbReference type="Proteomes" id="UP000235392"/>
    </source>
</evidence>
<accession>A0A2N5UA62</accession>
<dbReference type="EMBL" id="PGCI01000194">
    <property type="protein sequence ID" value="PLW34598.1"/>
    <property type="molecule type" value="Genomic_DNA"/>
</dbReference>
<feature type="compositionally biased region" description="Polar residues" evidence="1">
    <location>
        <begin position="336"/>
        <end position="354"/>
    </location>
</feature>
<evidence type="ECO:0000313" key="2">
    <source>
        <dbReference type="EMBL" id="PLW34598.1"/>
    </source>
</evidence>
<protein>
    <submittedName>
        <fullName evidence="2">Uncharacterized protein</fullName>
    </submittedName>
</protein>
<feature type="compositionally biased region" description="Low complexity" evidence="1">
    <location>
        <begin position="201"/>
        <end position="210"/>
    </location>
</feature>
<feature type="region of interest" description="Disordered" evidence="1">
    <location>
        <begin position="304"/>
        <end position="354"/>
    </location>
</feature>
<name>A0A2N5UA62_9BASI</name>
<dbReference type="Proteomes" id="UP000235392">
    <property type="component" value="Unassembled WGS sequence"/>
</dbReference>
<feature type="region of interest" description="Disordered" evidence="1">
    <location>
        <begin position="90"/>
        <end position="133"/>
    </location>
</feature>
<feature type="compositionally biased region" description="Basic and acidic residues" evidence="1">
    <location>
        <begin position="324"/>
        <end position="333"/>
    </location>
</feature>
<sequence>MRQQPRKRTSLLLYPHQIISACYRESLTEAIAGSYMQWPLSKSDGYMRCPVLPLRARDSQNSSLDDDSSNSDLVSSIEIAVLSNFPRRRQGHPIEVSHDSDDQSEPAERSGCHGKARLVESSDPPNDYADDQMDLTQVPPRHVQSHYIPSIDPSDESDVEQLAMSCVQSMPKRRELSKSLNNLKTYPTRWSQRCQKGRLPSNESSSSETESLSEEQEKWGPQVGEQEDNNDSNVANNVDLANDIVHQGEEQDVDVIEDPMDLDSLATGRLRDMVTAQGFPCLKLDCCQLLSICEAFDQMDTGNDTRSGRSFRNPNQPTPPSSTHDPHHDHEPSRMNPPNGSSQDLPHQSCQALH</sequence>
<feature type="compositionally biased region" description="Polar residues" evidence="1">
    <location>
        <begin position="304"/>
        <end position="315"/>
    </location>
</feature>
<feature type="compositionally biased region" description="Basic and acidic residues" evidence="1">
    <location>
        <begin position="95"/>
        <end position="111"/>
    </location>
</feature>
<organism evidence="2 3">
    <name type="scientific">Puccinia coronata f. sp. avenae</name>
    <dbReference type="NCBI Taxonomy" id="200324"/>
    <lineage>
        <taxon>Eukaryota</taxon>
        <taxon>Fungi</taxon>
        <taxon>Dikarya</taxon>
        <taxon>Basidiomycota</taxon>
        <taxon>Pucciniomycotina</taxon>
        <taxon>Pucciniomycetes</taxon>
        <taxon>Pucciniales</taxon>
        <taxon>Pucciniaceae</taxon>
        <taxon>Puccinia</taxon>
    </lineage>
</organism>
<comment type="caution">
    <text evidence="2">The sequence shown here is derived from an EMBL/GenBank/DDBJ whole genome shotgun (WGS) entry which is preliminary data.</text>
</comment>
<reference evidence="2 3" key="1">
    <citation type="submission" date="2017-11" db="EMBL/GenBank/DDBJ databases">
        <title>De novo assembly and phasing of dikaryotic genomes from two isolates of Puccinia coronata f. sp. avenae, the causal agent of oat crown rust.</title>
        <authorList>
            <person name="Miller M.E."/>
            <person name="Zhang Y."/>
            <person name="Omidvar V."/>
            <person name="Sperschneider J."/>
            <person name="Schwessinger B."/>
            <person name="Raley C."/>
            <person name="Palmer J.M."/>
            <person name="Garnica D."/>
            <person name="Upadhyaya N."/>
            <person name="Rathjen J."/>
            <person name="Taylor J.M."/>
            <person name="Park R.F."/>
            <person name="Dodds P.N."/>
            <person name="Hirsch C.D."/>
            <person name="Kianian S.F."/>
            <person name="Figueroa M."/>
        </authorList>
    </citation>
    <scope>NUCLEOTIDE SEQUENCE [LARGE SCALE GENOMIC DNA]</scope>
    <source>
        <strain evidence="2">12SD80</strain>
    </source>
</reference>
<gene>
    <name evidence="2" type="ORF">PCASD_19241</name>
</gene>